<proteinExistence type="predicted"/>
<dbReference type="EMBL" id="CP071060">
    <property type="protein sequence ID" value="QSI75836.1"/>
    <property type="molecule type" value="Genomic_DNA"/>
</dbReference>
<organism evidence="1 2">
    <name type="scientific">Niveibacterium microcysteis</name>
    <dbReference type="NCBI Taxonomy" id="2811415"/>
    <lineage>
        <taxon>Bacteria</taxon>
        <taxon>Pseudomonadati</taxon>
        <taxon>Pseudomonadota</taxon>
        <taxon>Betaproteobacteria</taxon>
        <taxon>Rhodocyclales</taxon>
        <taxon>Rhodocyclaceae</taxon>
        <taxon>Niveibacterium</taxon>
    </lineage>
</organism>
<evidence type="ECO:0000313" key="1">
    <source>
        <dbReference type="EMBL" id="QSI75836.1"/>
    </source>
</evidence>
<protein>
    <recommendedName>
        <fullName evidence="3">HTH cro/C1-type domain-containing protein</fullName>
    </recommendedName>
</protein>
<name>A0ABX7M329_9RHOO</name>
<keyword evidence="2" id="KW-1185">Reference proteome</keyword>
<evidence type="ECO:0008006" key="3">
    <source>
        <dbReference type="Google" id="ProtNLM"/>
    </source>
</evidence>
<dbReference type="RefSeq" id="WP_206253697.1">
    <property type="nucleotide sequence ID" value="NZ_CP071060.1"/>
</dbReference>
<dbReference type="Proteomes" id="UP000663570">
    <property type="component" value="Chromosome"/>
</dbReference>
<accession>A0ABX7M329</accession>
<reference evidence="1 2" key="1">
    <citation type="submission" date="2021-02" db="EMBL/GenBank/DDBJ databases">
        <title>Niveibacterium changnyeongensis HC41.</title>
        <authorList>
            <person name="Kang M."/>
        </authorList>
    </citation>
    <scope>NUCLEOTIDE SEQUENCE [LARGE SCALE GENOMIC DNA]</scope>
    <source>
        <strain evidence="1 2">HC41</strain>
    </source>
</reference>
<gene>
    <name evidence="1" type="ORF">JY500_15295</name>
</gene>
<sequence>MRDEQVPQDSGRVLAGHRKAVYAQGADGRLHVVASTGWEAEEIVNLQAVDELQRLAEDARARALAGLASPLEYHMYRARMDLDLLAQTSGVWRWRIRRHFRPAVFARLSPHVLQRYAAVLGCSVDALRRVEDL</sequence>
<evidence type="ECO:0000313" key="2">
    <source>
        <dbReference type="Proteomes" id="UP000663570"/>
    </source>
</evidence>